<reference evidence="7 8" key="1">
    <citation type="submission" date="2016-10" db="EMBL/GenBank/DDBJ databases">
        <authorList>
            <person name="de Groot N.N."/>
        </authorList>
    </citation>
    <scope>NUCLEOTIDE SEQUENCE [LARGE SCALE GENOMIC DNA]</scope>
    <source>
        <strain evidence="7 8">CGMCC 1.5012</strain>
    </source>
</reference>
<evidence type="ECO:0000256" key="3">
    <source>
        <dbReference type="ARBA" id="ARBA00022741"/>
    </source>
</evidence>
<dbReference type="OrthoDB" id="9813569at2"/>
<evidence type="ECO:0000256" key="2">
    <source>
        <dbReference type="ARBA" id="ARBA00022679"/>
    </source>
</evidence>
<dbReference type="PANTHER" id="PTHR43085">
    <property type="entry name" value="HEXOKINASE FAMILY MEMBER"/>
    <property type="match status" value="1"/>
</dbReference>
<accession>A0A1G9USK7</accession>
<dbReference type="InterPro" id="IPR029056">
    <property type="entry name" value="Ribokinase-like"/>
</dbReference>
<feature type="domain" description="Carbohydrate kinase PfkB" evidence="6">
    <location>
        <begin position="7"/>
        <end position="309"/>
    </location>
</feature>
<dbReference type="InterPro" id="IPR050306">
    <property type="entry name" value="PfkB_Carbo_kinase"/>
</dbReference>
<evidence type="ECO:0000256" key="1">
    <source>
        <dbReference type="ARBA" id="ARBA00010688"/>
    </source>
</evidence>
<dbReference type="GO" id="GO:0016301">
    <property type="term" value="F:kinase activity"/>
    <property type="evidence" value="ECO:0007669"/>
    <property type="project" value="UniProtKB-KW"/>
</dbReference>
<evidence type="ECO:0000256" key="5">
    <source>
        <dbReference type="ARBA" id="ARBA00022840"/>
    </source>
</evidence>
<evidence type="ECO:0000313" key="8">
    <source>
        <dbReference type="Proteomes" id="UP000199182"/>
    </source>
</evidence>
<evidence type="ECO:0000259" key="6">
    <source>
        <dbReference type="Pfam" id="PF00294"/>
    </source>
</evidence>
<dbReference type="Proteomes" id="UP000199182">
    <property type="component" value="Unassembled WGS sequence"/>
</dbReference>
<keyword evidence="2" id="KW-0808">Transferase</keyword>
<proteinExistence type="inferred from homology"/>
<dbReference type="EMBL" id="FNID01000002">
    <property type="protein sequence ID" value="SDM62883.1"/>
    <property type="molecule type" value="Genomic_DNA"/>
</dbReference>
<evidence type="ECO:0000313" key="7">
    <source>
        <dbReference type="EMBL" id="SDM62883.1"/>
    </source>
</evidence>
<dbReference type="RefSeq" id="WP_092637642.1">
    <property type="nucleotide sequence ID" value="NZ_FNID01000002.1"/>
</dbReference>
<keyword evidence="3" id="KW-0547">Nucleotide-binding</keyword>
<sequence>MNHTYDIIAVGECLIDFVGGEKDGKFILEGNPGGAPTNVLAMASQLGLSTAIVTKVGNDSFGAFLRKNVSAVGINTDFMVEDLKYPTTLAIVSLDETGNRSFSFYRGQTADVMLSESEVPYAEIENAKILHYGSVSLTHQSSRAATFSAARYAKAHDVMVSYDPNLRPLLWDSLETAKAVIQQGLSLADVAKLSDEELLFLTDAHTLEEGIEQLYAKYSLRLLAVTLGSSGCICRSTAGTFRDKAFNVPCVDTTGAGDAFWGASLSYMLQSSKPIEQYTADDMHKLMSFANAAGSLATTQKGAIPAMPTLQKIEHCIQTIPRL</sequence>
<organism evidence="7 8">
    <name type="scientific">Acetanaerobacterium elongatum</name>
    <dbReference type="NCBI Taxonomy" id="258515"/>
    <lineage>
        <taxon>Bacteria</taxon>
        <taxon>Bacillati</taxon>
        <taxon>Bacillota</taxon>
        <taxon>Clostridia</taxon>
        <taxon>Eubacteriales</taxon>
        <taxon>Oscillospiraceae</taxon>
        <taxon>Acetanaerobacterium</taxon>
    </lineage>
</organism>
<dbReference type="Pfam" id="PF00294">
    <property type="entry name" value="PfkB"/>
    <property type="match status" value="1"/>
</dbReference>
<dbReference type="AlphaFoldDB" id="A0A1G9USK7"/>
<comment type="similarity">
    <text evidence="1">Belongs to the carbohydrate kinase PfkB family.</text>
</comment>
<dbReference type="PANTHER" id="PTHR43085:SF1">
    <property type="entry name" value="PSEUDOURIDINE KINASE-RELATED"/>
    <property type="match status" value="1"/>
</dbReference>
<name>A0A1G9USK7_9FIRM</name>
<gene>
    <name evidence="7" type="ORF">SAMN05192585_102111</name>
</gene>
<dbReference type="InterPro" id="IPR011611">
    <property type="entry name" value="PfkB_dom"/>
</dbReference>
<dbReference type="SUPFAM" id="SSF53613">
    <property type="entry name" value="Ribokinase-like"/>
    <property type="match status" value="1"/>
</dbReference>
<dbReference type="Gene3D" id="3.40.1190.20">
    <property type="match status" value="1"/>
</dbReference>
<evidence type="ECO:0000256" key="4">
    <source>
        <dbReference type="ARBA" id="ARBA00022777"/>
    </source>
</evidence>
<dbReference type="GO" id="GO:0005524">
    <property type="term" value="F:ATP binding"/>
    <property type="evidence" value="ECO:0007669"/>
    <property type="project" value="UniProtKB-KW"/>
</dbReference>
<keyword evidence="8" id="KW-1185">Reference proteome</keyword>
<dbReference type="STRING" id="258515.SAMN05192585_102111"/>
<dbReference type="CDD" id="cd01167">
    <property type="entry name" value="bac_FRK"/>
    <property type="match status" value="1"/>
</dbReference>
<protein>
    <submittedName>
        <fullName evidence="7">Fructokinase</fullName>
    </submittedName>
</protein>
<keyword evidence="4 7" id="KW-0418">Kinase</keyword>
<keyword evidence="5" id="KW-0067">ATP-binding</keyword>